<accession>A0A090J1X0</accession>
<evidence type="ECO:0000313" key="2">
    <source>
        <dbReference type="Proteomes" id="UP000040576"/>
    </source>
</evidence>
<gene>
    <name evidence="1" type="primary">yppC</name>
    <name evidence="1" type="ORF">BT1A1_2018</name>
</gene>
<evidence type="ECO:0008006" key="3">
    <source>
        <dbReference type="Google" id="ProtNLM"/>
    </source>
</evidence>
<evidence type="ECO:0000313" key="1">
    <source>
        <dbReference type="EMBL" id="CEE01840.1"/>
    </source>
</evidence>
<dbReference type="EMBL" id="CCRF01000061">
    <property type="protein sequence ID" value="CEE01840.1"/>
    <property type="molecule type" value="Genomic_DNA"/>
</dbReference>
<protein>
    <recommendedName>
        <fullName evidence="3">DUF2515 domain-containing protein</fullName>
    </recommendedName>
</protein>
<proteinExistence type="predicted"/>
<dbReference type="Pfam" id="PF10720">
    <property type="entry name" value="DUF2515"/>
    <property type="match status" value="1"/>
</dbReference>
<dbReference type="InterPro" id="IPR019658">
    <property type="entry name" value="DUF2515"/>
</dbReference>
<sequence>MNHDERQLIQHILQTTRKGNIDNISRTNCYESFYFRYQEIKWAFLAGLVSRNAGWNMCDLEGKSYSSLLTKQYRTYLFLTYERANWLIFQDAYPQLLLYHYSTKIGRPLFHLLPYFHVSAFMQQEWFRFWQTGNENRLLYSLIINEQNLIQEPIISKLFYQKKVFQTVPFYLQELFHFNAVIFPTCYGEIFGATVKKFVKLDQRIELGKKLAWILFDTGRLQTFIDFAIHTPHTGSRYDYEKFWLKKRNTPMLRLTYPIVKQEPLTGISWDKKQRVKKRWFLPPIIKEEEVNMTYWLRKKHIEIELLVNLKEWMRWNE</sequence>
<reference evidence="1 2" key="1">
    <citation type="submission" date="2014-07" db="EMBL/GenBank/DDBJ databases">
        <authorList>
            <person name="Wibberg Daniel"/>
        </authorList>
    </citation>
    <scope>NUCLEOTIDE SEQUENCE [LARGE SCALE GENOMIC DNA]</scope>
</reference>
<dbReference type="AlphaFoldDB" id="A0A090J1X0"/>
<dbReference type="RefSeq" id="WP_034770577.1">
    <property type="nucleotide sequence ID" value="NZ_CCRF01000061.1"/>
</dbReference>
<dbReference type="Proteomes" id="UP000040576">
    <property type="component" value="Unassembled WGS sequence"/>
</dbReference>
<organism evidence="1 2">
    <name type="scientific">Caldibacillus thermoamylovorans</name>
    <dbReference type="NCBI Taxonomy" id="35841"/>
    <lineage>
        <taxon>Bacteria</taxon>
        <taxon>Bacillati</taxon>
        <taxon>Bacillota</taxon>
        <taxon>Bacilli</taxon>
        <taxon>Bacillales</taxon>
        <taxon>Bacillaceae</taxon>
        <taxon>Caldibacillus</taxon>
    </lineage>
</organism>
<name>A0A090J1X0_9BACI</name>
<keyword evidence="2" id="KW-1185">Reference proteome</keyword>